<keyword evidence="2" id="KW-1185">Reference proteome</keyword>
<organism evidence="1 2">
    <name type="scientific">Arthrobotrys musiformis</name>
    <dbReference type="NCBI Taxonomy" id="47236"/>
    <lineage>
        <taxon>Eukaryota</taxon>
        <taxon>Fungi</taxon>
        <taxon>Dikarya</taxon>
        <taxon>Ascomycota</taxon>
        <taxon>Pezizomycotina</taxon>
        <taxon>Orbiliomycetes</taxon>
        <taxon>Orbiliales</taxon>
        <taxon>Orbiliaceae</taxon>
        <taxon>Arthrobotrys</taxon>
    </lineage>
</organism>
<evidence type="ECO:0000313" key="2">
    <source>
        <dbReference type="Proteomes" id="UP001370758"/>
    </source>
</evidence>
<sequence>MCKLNLYIDSTHIDPLNFGNPGDLLYGWYMSPLYGANGLDGACFKTSDQWEGLDTGIIGFLVTGYCECEFFGDTECQNSLFSAFNRQDLSLKNNGPHDRLTRSVRCKSTDHIDQFVSGSIYLSGGTTEIPNPGKGDITWGIEFQTKITRDQLYVDCIPLPKTFVIKYLSINGVTCEFFKEKHCQDRRFRAGHGGKYENKYGNLKRTVTSSGLNYVNSIKCYPPYGIMWKPRDDL</sequence>
<dbReference type="EMBL" id="JAVHJL010000004">
    <property type="protein sequence ID" value="KAK6505578.1"/>
    <property type="molecule type" value="Genomic_DNA"/>
</dbReference>
<reference evidence="1 2" key="1">
    <citation type="submission" date="2023-08" db="EMBL/GenBank/DDBJ databases">
        <authorList>
            <person name="Palmer J.M."/>
        </authorList>
    </citation>
    <scope>NUCLEOTIDE SEQUENCE [LARGE SCALE GENOMIC DNA]</scope>
    <source>
        <strain evidence="1 2">TWF481</strain>
    </source>
</reference>
<protein>
    <recommendedName>
        <fullName evidence="3">Homing endonuclease LAGLIDADG domain-containing protein</fullName>
    </recommendedName>
</protein>
<evidence type="ECO:0008006" key="3">
    <source>
        <dbReference type="Google" id="ProtNLM"/>
    </source>
</evidence>
<name>A0AAV9WD64_9PEZI</name>
<gene>
    <name evidence="1" type="ORF">TWF481_007471</name>
</gene>
<comment type="caution">
    <text evidence="1">The sequence shown here is derived from an EMBL/GenBank/DDBJ whole genome shotgun (WGS) entry which is preliminary data.</text>
</comment>
<accession>A0AAV9WD64</accession>
<evidence type="ECO:0000313" key="1">
    <source>
        <dbReference type="EMBL" id="KAK6505578.1"/>
    </source>
</evidence>
<proteinExistence type="predicted"/>
<dbReference type="AlphaFoldDB" id="A0AAV9WD64"/>
<dbReference type="Proteomes" id="UP001370758">
    <property type="component" value="Unassembled WGS sequence"/>
</dbReference>